<dbReference type="Pfam" id="PF02683">
    <property type="entry name" value="DsbD_TM"/>
    <property type="match status" value="1"/>
</dbReference>
<sequence>MEPAILFLMAMLFGAIGTHAATAQEMKTSLSTVELVSEQSTVPSQGGEITLGFRLTPDEGWHAYWTNPGDAGLAVEIEWDLPSGFSAAPLEFPTPHVIPFGPLITYGYNEGILVLSRIKIPSDLAQGQRVRIGGTANWIVCDDQTCVPESATVSTVLEVGDGKKNPATTDRFEAARELLPDAVDWPATLSVMDNKVRLSINLPDGITDPQSPYLFVGEKRLVKYEDQLVSYRPGEIFFDFEAARGADDIDQTGFVLSFEDADGNRQAIAGHTGTPGRASGGPADSVAVDTSGLLTALLFAFFGGIILNLMPCVLPVLSIKALSLVKLSHGDRSLARESGWLYTAGILISFALIGIGLVALRYAGQAAGWGFQMQYPLVNLSLALLMVGVALNLLGAFEIGGSLIGAGQTLTKGGERKSAFFTGFLAVVVATPCTAPFMAGALGFAMTQPAAVSLAIFLSLGFGLALPYLLLSHYPGLSRFMPKPGPWMESFKRILAFPMLLTAIWLLWVLGKQSGVNALALGLVAATLLAFGLWCWGRSAYSARKAWWWIVSLLALGGVIYTSYLVYTHAQAGSTASTRQGGESRTLGSMDLEHFSSTKVADYVEAGQPIFVYFTADWCVSCKVNERVALASDEVGKSFEKRGIKVIEGDWTNQNPEITEWLQRFGRIGVPLYLYFPEGSSLNEPVILPQLLTPKLVIELTS</sequence>
<feature type="transmembrane region" description="Helical" evidence="6">
    <location>
        <begin position="293"/>
        <end position="319"/>
    </location>
</feature>
<dbReference type="PROSITE" id="PS51352">
    <property type="entry name" value="THIOREDOXIN_2"/>
    <property type="match status" value="1"/>
</dbReference>
<feature type="transmembrane region" description="Helical" evidence="6">
    <location>
        <begin position="419"/>
        <end position="444"/>
    </location>
</feature>
<feature type="transmembrane region" description="Helical" evidence="6">
    <location>
        <begin position="491"/>
        <end position="510"/>
    </location>
</feature>
<evidence type="ECO:0000256" key="7">
    <source>
        <dbReference type="SAM" id="SignalP"/>
    </source>
</evidence>
<keyword evidence="10" id="KW-1185">Reference proteome</keyword>
<evidence type="ECO:0000256" key="5">
    <source>
        <dbReference type="ARBA" id="ARBA00023136"/>
    </source>
</evidence>
<evidence type="ECO:0000256" key="3">
    <source>
        <dbReference type="ARBA" id="ARBA00022748"/>
    </source>
</evidence>
<evidence type="ECO:0000256" key="4">
    <source>
        <dbReference type="ARBA" id="ARBA00022989"/>
    </source>
</evidence>
<dbReference type="PANTHER" id="PTHR32234:SF3">
    <property type="entry name" value="SUPPRESSION OF COPPER SENSITIVITY PROTEIN"/>
    <property type="match status" value="1"/>
</dbReference>
<name>A0ABS6SEY6_9SPHN</name>
<comment type="subcellular location">
    <subcellularLocation>
        <location evidence="1">Membrane</location>
        <topology evidence="1">Multi-pass membrane protein</topology>
    </subcellularLocation>
</comment>
<protein>
    <submittedName>
        <fullName evidence="9">Thioredoxin family protein</fullName>
    </submittedName>
</protein>
<feature type="transmembrane region" description="Helical" evidence="6">
    <location>
        <begin position="450"/>
        <end position="471"/>
    </location>
</feature>
<evidence type="ECO:0000313" key="10">
    <source>
        <dbReference type="Proteomes" id="UP000722336"/>
    </source>
</evidence>
<evidence type="ECO:0000256" key="6">
    <source>
        <dbReference type="SAM" id="Phobius"/>
    </source>
</evidence>
<dbReference type="InterPro" id="IPR035671">
    <property type="entry name" value="DsbD_gamma"/>
</dbReference>
<accession>A0ABS6SEY6</accession>
<dbReference type="Pfam" id="PF11412">
    <property type="entry name" value="DsbD_N"/>
    <property type="match status" value="1"/>
</dbReference>
<feature type="domain" description="Thioredoxin" evidence="8">
    <location>
        <begin position="570"/>
        <end position="702"/>
    </location>
</feature>
<organism evidence="9 10">
    <name type="scientific">Pacificimonas pallii</name>
    <dbReference type="NCBI Taxonomy" id="2827236"/>
    <lineage>
        <taxon>Bacteria</taxon>
        <taxon>Pseudomonadati</taxon>
        <taxon>Pseudomonadota</taxon>
        <taxon>Alphaproteobacteria</taxon>
        <taxon>Sphingomonadales</taxon>
        <taxon>Sphingosinicellaceae</taxon>
        <taxon>Pacificimonas</taxon>
    </lineage>
</organism>
<proteinExistence type="predicted"/>
<feature type="transmembrane region" description="Helical" evidence="6">
    <location>
        <begin position="516"/>
        <end position="534"/>
    </location>
</feature>
<dbReference type="Proteomes" id="UP000722336">
    <property type="component" value="Unassembled WGS sequence"/>
</dbReference>
<feature type="chain" id="PRO_5045876705" evidence="7">
    <location>
        <begin position="21"/>
        <end position="702"/>
    </location>
</feature>
<evidence type="ECO:0000313" key="9">
    <source>
        <dbReference type="EMBL" id="MBV7256978.1"/>
    </source>
</evidence>
<dbReference type="EMBL" id="JAGSPA010000003">
    <property type="protein sequence ID" value="MBV7256978.1"/>
    <property type="molecule type" value="Genomic_DNA"/>
</dbReference>
<dbReference type="InterPro" id="IPR013766">
    <property type="entry name" value="Thioredoxin_domain"/>
</dbReference>
<comment type="caution">
    <text evidence="9">The sequence shown here is derived from an EMBL/GenBank/DDBJ whole genome shotgun (WGS) entry which is preliminary data.</text>
</comment>
<feature type="transmembrane region" description="Helical" evidence="6">
    <location>
        <begin position="546"/>
        <end position="567"/>
    </location>
</feature>
<dbReference type="CDD" id="cd02953">
    <property type="entry name" value="DsbDgamma"/>
    <property type="match status" value="1"/>
</dbReference>
<evidence type="ECO:0000256" key="2">
    <source>
        <dbReference type="ARBA" id="ARBA00022692"/>
    </source>
</evidence>
<feature type="transmembrane region" description="Helical" evidence="6">
    <location>
        <begin position="382"/>
        <end position="407"/>
    </location>
</feature>
<evidence type="ECO:0000256" key="1">
    <source>
        <dbReference type="ARBA" id="ARBA00004141"/>
    </source>
</evidence>
<gene>
    <name evidence="9" type="ORF">KCG44_09305</name>
</gene>
<keyword evidence="4 6" id="KW-1133">Transmembrane helix</keyword>
<keyword evidence="7" id="KW-0732">Signal</keyword>
<reference evidence="9 10" key="1">
    <citation type="submission" date="2021-04" db="EMBL/GenBank/DDBJ databases">
        <authorList>
            <person name="Pira H."/>
            <person name="Risdian C."/>
            <person name="Wink J."/>
        </authorList>
    </citation>
    <scope>NUCLEOTIDE SEQUENCE [LARGE SCALE GENOMIC DNA]</scope>
    <source>
        <strain evidence="9 10">WHA3</strain>
    </source>
</reference>
<dbReference type="RefSeq" id="WP_218445821.1">
    <property type="nucleotide sequence ID" value="NZ_JAGSPA010000003.1"/>
</dbReference>
<keyword evidence="3" id="KW-0201">Cytochrome c-type biogenesis</keyword>
<keyword evidence="2 6" id="KW-0812">Transmembrane</keyword>
<dbReference type="PANTHER" id="PTHR32234">
    <property type="entry name" value="THIOL:DISULFIDE INTERCHANGE PROTEIN DSBD"/>
    <property type="match status" value="1"/>
</dbReference>
<dbReference type="InterPro" id="IPR028250">
    <property type="entry name" value="DsbDN"/>
</dbReference>
<dbReference type="Pfam" id="PF13899">
    <property type="entry name" value="Thioredoxin_7"/>
    <property type="match status" value="1"/>
</dbReference>
<feature type="transmembrane region" description="Helical" evidence="6">
    <location>
        <begin position="340"/>
        <end position="362"/>
    </location>
</feature>
<evidence type="ECO:0000259" key="8">
    <source>
        <dbReference type="PROSITE" id="PS51352"/>
    </source>
</evidence>
<dbReference type="InterPro" id="IPR003834">
    <property type="entry name" value="Cyt_c_assmbl_TM_dom"/>
</dbReference>
<keyword evidence="5 6" id="KW-0472">Membrane</keyword>
<feature type="signal peptide" evidence="7">
    <location>
        <begin position="1"/>
        <end position="20"/>
    </location>
</feature>